<dbReference type="Proteomes" id="UP000694404">
    <property type="component" value="Unplaced"/>
</dbReference>
<dbReference type="InterPro" id="IPR013032">
    <property type="entry name" value="EGF-like_CS"/>
</dbReference>
<dbReference type="GeneTree" id="ENSGT00940000160234"/>
<sequence>MELKQGGEVRECNRVHWGMGGGTRYNCTCLPGYQGRNCRTDVDECRAPGVCRHGGTCFNTPGSFRCQCPAGFTGQLCESVYTPCAPSQCLNGGTCRQTGELSYECACLPGFEGQNCEINIDDCPGHKCLNGGTCVDGVNTYNCQCPPEWTGQFCTEDVDECQLQPNACHNGGTCFNTNGGHSCVCVNGWTGESCSENIDDCATAVCFNGATCHDRVASFYCACPMGKTGEVQRGSGLAQPNLRSPSTPHCGIWDSSPHAELPLNDLWGAEELARGMGRTRKDLKGQGVAEWKGEEDGGRRSGRGWERDLR</sequence>
<dbReference type="FunFam" id="2.10.25.10:FF:000151">
    <property type="entry name" value="FAT atypical cadherin 4"/>
    <property type="match status" value="1"/>
</dbReference>
<evidence type="ECO:0000256" key="2">
    <source>
        <dbReference type="ARBA" id="ARBA00022536"/>
    </source>
</evidence>
<reference evidence="11" key="1">
    <citation type="submission" date="2025-08" db="UniProtKB">
        <authorList>
            <consortium name="Ensembl"/>
        </authorList>
    </citation>
    <scope>IDENTIFICATION</scope>
</reference>
<feature type="disulfide bond" evidence="8">
    <location>
        <begin position="145"/>
        <end position="154"/>
    </location>
</feature>
<dbReference type="FunFam" id="2.10.25.10:FF:000080">
    <property type="entry name" value="Neurogenic locus notch 1"/>
    <property type="match status" value="1"/>
</dbReference>
<evidence type="ECO:0000313" key="11">
    <source>
        <dbReference type="Ensembl" id="ENSCABP00000018379.1"/>
    </source>
</evidence>
<protein>
    <submittedName>
        <fullName evidence="11">Notch receptor 3</fullName>
    </submittedName>
</protein>
<feature type="domain" description="EGF-like" evidence="10">
    <location>
        <begin position="119"/>
        <end position="155"/>
    </location>
</feature>
<keyword evidence="12" id="KW-1185">Reference proteome</keyword>
<dbReference type="GO" id="GO:0009986">
    <property type="term" value="C:cell surface"/>
    <property type="evidence" value="ECO:0007669"/>
    <property type="project" value="TreeGrafter"/>
</dbReference>
<dbReference type="FunFam" id="2.10.25.10:FF:000125">
    <property type="entry name" value="Neurogenic locus notch protein-like"/>
    <property type="match status" value="1"/>
</dbReference>
<keyword evidence="3" id="KW-0732">Signal</keyword>
<dbReference type="GO" id="GO:0007411">
    <property type="term" value="P:axon guidance"/>
    <property type="evidence" value="ECO:0007669"/>
    <property type="project" value="TreeGrafter"/>
</dbReference>
<dbReference type="Ensembl" id="ENSCABT00000020139.1">
    <property type="protein sequence ID" value="ENSCABP00000018379.1"/>
    <property type="gene ID" value="ENSCABG00000013600.1"/>
</dbReference>
<keyword evidence="2 8" id="KW-0245">EGF-like domain</keyword>
<dbReference type="SMART" id="SM00181">
    <property type="entry name" value="EGF"/>
    <property type="match status" value="6"/>
</dbReference>
<dbReference type="PROSITE" id="PS00022">
    <property type="entry name" value="EGF_1"/>
    <property type="match status" value="4"/>
</dbReference>
<keyword evidence="4" id="KW-0677">Repeat</keyword>
<dbReference type="Gene3D" id="2.10.25.10">
    <property type="entry name" value="Laminin"/>
    <property type="match status" value="6"/>
</dbReference>
<feature type="disulfide bond" evidence="8">
    <location>
        <begin position="107"/>
        <end position="116"/>
    </location>
</feature>
<feature type="disulfide bond" evidence="8">
    <location>
        <begin position="185"/>
        <end position="194"/>
    </location>
</feature>
<dbReference type="SUPFAM" id="SSF57184">
    <property type="entry name" value="Growth factor receptor domain"/>
    <property type="match status" value="1"/>
</dbReference>
<dbReference type="PANTHER" id="PTHR45836">
    <property type="entry name" value="SLIT HOMOLOG"/>
    <property type="match status" value="1"/>
</dbReference>
<keyword evidence="7" id="KW-0325">Glycoprotein</keyword>
<gene>
    <name evidence="11" type="primary">NOTCH3</name>
</gene>
<reference evidence="11" key="2">
    <citation type="submission" date="2025-09" db="UniProtKB">
        <authorList>
            <consortium name="Ensembl"/>
        </authorList>
    </citation>
    <scope>IDENTIFICATION</scope>
</reference>
<name>A0A8C0H585_CHEAB</name>
<dbReference type="GO" id="GO:0005886">
    <property type="term" value="C:plasma membrane"/>
    <property type="evidence" value="ECO:0007669"/>
    <property type="project" value="TreeGrafter"/>
</dbReference>
<keyword evidence="5" id="KW-0221">Differentiation</keyword>
<dbReference type="SUPFAM" id="SSF57196">
    <property type="entry name" value="EGF/Laminin"/>
    <property type="match status" value="2"/>
</dbReference>
<feature type="compositionally biased region" description="Basic and acidic residues" evidence="9">
    <location>
        <begin position="291"/>
        <end position="310"/>
    </location>
</feature>
<feature type="disulfide bond" evidence="8">
    <location>
        <begin position="68"/>
        <end position="77"/>
    </location>
</feature>
<dbReference type="CDD" id="cd00054">
    <property type="entry name" value="EGF_CA"/>
    <property type="match status" value="4"/>
</dbReference>
<dbReference type="InterPro" id="IPR009030">
    <property type="entry name" value="Growth_fac_rcpt_cys_sf"/>
</dbReference>
<evidence type="ECO:0000256" key="9">
    <source>
        <dbReference type="SAM" id="MobiDB-lite"/>
    </source>
</evidence>
<evidence type="ECO:0000256" key="7">
    <source>
        <dbReference type="ARBA" id="ARBA00023180"/>
    </source>
</evidence>
<feature type="domain" description="EGF-like" evidence="10">
    <location>
        <begin position="41"/>
        <end position="78"/>
    </location>
</feature>
<dbReference type="PROSITE" id="PS01186">
    <property type="entry name" value="EGF_2"/>
    <property type="match status" value="3"/>
</dbReference>
<keyword evidence="6 8" id="KW-1015">Disulfide bond</keyword>
<organism evidence="11 12">
    <name type="scientific">Chelonoidis abingdonii</name>
    <name type="common">Abingdon island giant tortoise</name>
    <name type="synonym">Testudo abingdonii</name>
    <dbReference type="NCBI Taxonomy" id="106734"/>
    <lineage>
        <taxon>Eukaryota</taxon>
        <taxon>Metazoa</taxon>
        <taxon>Chordata</taxon>
        <taxon>Craniata</taxon>
        <taxon>Vertebrata</taxon>
        <taxon>Euteleostomi</taxon>
        <taxon>Archelosauria</taxon>
        <taxon>Testudinata</taxon>
        <taxon>Testudines</taxon>
        <taxon>Cryptodira</taxon>
        <taxon>Durocryptodira</taxon>
        <taxon>Testudinoidea</taxon>
        <taxon>Testudinidae</taxon>
        <taxon>Chelonoidis</taxon>
    </lineage>
</organism>
<evidence type="ECO:0000259" key="10">
    <source>
        <dbReference type="PROSITE" id="PS50026"/>
    </source>
</evidence>
<dbReference type="Pfam" id="PF00008">
    <property type="entry name" value="EGF"/>
    <property type="match status" value="2"/>
</dbReference>
<evidence type="ECO:0000313" key="12">
    <source>
        <dbReference type="Proteomes" id="UP000694404"/>
    </source>
</evidence>
<dbReference type="InterPro" id="IPR051355">
    <property type="entry name" value="Notch/Slit_guidance"/>
</dbReference>
<dbReference type="FunFam" id="2.10.25.10:FF:000092">
    <property type="entry name" value="Neurogenic locus notch protein 1"/>
    <property type="match status" value="1"/>
</dbReference>
<dbReference type="Pfam" id="PF12661">
    <property type="entry name" value="hEGF"/>
    <property type="match status" value="1"/>
</dbReference>
<evidence type="ECO:0000256" key="1">
    <source>
        <dbReference type="ARBA" id="ARBA00022473"/>
    </source>
</evidence>
<dbReference type="AlphaFoldDB" id="A0A8C0H585"/>
<dbReference type="PROSITE" id="PS00010">
    <property type="entry name" value="ASX_HYDROXYL"/>
    <property type="match status" value="3"/>
</dbReference>
<dbReference type="InterPro" id="IPR018097">
    <property type="entry name" value="EGF_Ca-bd_CS"/>
</dbReference>
<dbReference type="Pfam" id="PF07645">
    <property type="entry name" value="EGF_CA"/>
    <property type="match status" value="2"/>
</dbReference>
<evidence type="ECO:0000256" key="5">
    <source>
        <dbReference type="ARBA" id="ARBA00022782"/>
    </source>
</evidence>
<evidence type="ECO:0000256" key="8">
    <source>
        <dbReference type="PROSITE-ProRule" id="PRU00076"/>
    </source>
</evidence>
<keyword evidence="1" id="KW-0217">Developmental protein</keyword>
<proteinExistence type="predicted"/>
<dbReference type="GO" id="GO:0043235">
    <property type="term" value="C:receptor complex"/>
    <property type="evidence" value="ECO:0007669"/>
    <property type="project" value="TreeGrafter"/>
</dbReference>
<evidence type="ECO:0000256" key="6">
    <source>
        <dbReference type="ARBA" id="ARBA00023157"/>
    </source>
</evidence>
<dbReference type="InterPro" id="IPR001881">
    <property type="entry name" value="EGF-like_Ca-bd_dom"/>
</dbReference>
<dbReference type="InterPro" id="IPR000742">
    <property type="entry name" value="EGF"/>
</dbReference>
<evidence type="ECO:0000256" key="4">
    <source>
        <dbReference type="ARBA" id="ARBA00022737"/>
    </source>
</evidence>
<dbReference type="GO" id="GO:0007219">
    <property type="term" value="P:Notch signaling pathway"/>
    <property type="evidence" value="ECO:0007669"/>
    <property type="project" value="TreeGrafter"/>
</dbReference>
<feature type="region of interest" description="Disordered" evidence="9">
    <location>
        <begin position="278"/>
        <end position="310"/>
    </location>
</feature>
<dbReference type="PANTHER" id="PTHR45836:SF17">
    <property type="entry name" value="NEUROGENIC LOCUS NOTCH HOMOLOG PROTEIN 3"/>
    <property type="match status" value="1"/>
</dbReference>
<dbReference type="GO" id="GO:0005509">
    <property type="term" value="F:calcium ion binding"/>
    <property type="evidence" value="ECO:0007669"/>
    <property type="project" value="InterPro"/>
</dbReference>
<feature type="domain" description="EGF-like" evidence="10">
    <location>
        <begin position="197"/>
        <end position="230"/>
    </location>
</feature>
<accession>A0A8C0H585</accession>
<feature type="domain" description="EGF-like" evidence="10">
    <location>
        <begin position="80"/>
        <end position="117"/>
    </location>
</feature>
<feature type="domain" description="EGF-like" evidence="10">
    <location>
        <begin position="157"/>
        <end position="195"/>
    </location>
</feature>
<dbReference type="FunFam" id="2.10.25.10:FF:000127">
    <property type="entry name" value="Neurogenic locus notch protein 1"/>
    <property type="match status" value="1"/>
</dbReference>
<dbReference type="PROSITE" id="PS50026">
    <property type="entry name" value="EGF_3"/>
    <property type="match status" value="5"/>
</dbReference>
<comment type="caution">
    <text evidence="8">Lacks conserved residue(s) required for the propagation of feature annotation.</text>
</comment>
<dbReference type="InterPro" id="IPR000152">
    <property type="entry name" value="EGF-type_Asp/Asn_hydroxyl_site"/>
</dbReference>
<dbReference type="PROSITE" id="PS01187">
    <property type="entry name" value="EGF_CA"/>
    <property type="match status" value="3"/>
</dbReference>
<dbReference type="InterPro" id="IPR049883">
    <property type="entry name" value="NOTCH1_EGF-like"/>
</dbReference>
<evidence type="ECO:0000256" key="3">
    <source>
        <dbReference type="ARBA" id="ARBA00022729"/>
    </source>
</evidence>
<dbReference type="SMART" id="SM00179">
    <property type="entry name" value="EGF_CA"/>
    <property type="match status" value="6"/>
</dbReference>